<evidence type="ECO:0000259" key="2">
    <source>
        <dbReference type="Pfam" id="PF13579"/>
    </source>
</evidence>
<evidence type="ECO:0000259" key="1">
    <source>
        <dbReference type="Pfam" id="PF00534"/>
    </source>
</evidence>
<protein>
    <submittedName>
        <fullName evidence="3">Transferase</fullName>
    </submittedName>
</protein>
<name>A0A2G8T294_9BURK</name>
<dbReference type="SUPFAM" id="SSF53756">
    <property type="entry name" value="UDP-Glycosyltransferase/glycogen phosphorylase"/>
    <property type="match status" value="1"/>
</dbReference>
<keyword evidence="3" id="KW-0808">Transferase</keyword>
<keyword evidence="4" id="KW-1185">Reference proteome</keyword>
<evidence type="ECO:0000313" key="4">
    <source>
        <dbReference type="Proteomes" id="UP000228593"/>
    </source>
</evidence>
<dbReference type="Pfam" id="PF00534">
    <property type="entry name" value="Glycos_transf_1"/>
    <property type="match status" value="1"/>
</dbReference>
<dbReference type="InterPro" id="IPR028098">
    <property type="entry name" value="Glyco_trans_4-like_N"/>
</dbReference>
<dbReference type="Proteomes" id="UP000228593">
    <property type="component" value="Unassembled WGS sequence"/>
</dbReference>
<proteinExistence type="predicted"/>
<sequence length="399" mass="43522">MNILFVHNAYQNFGGEDAVVDMEMALLRSRGHAVQLYQRHNDELHTLPAATAAASALWSRRSARDVDAVCADFQPDLIHVHNTFPLISPSIYWTAARKRIPVVQTLHNFRLLCAQGTFLRKGTICEDCLGKSPWRAVVRKCYRESMPQSAVLAGMLSAHRLAGTYKSRITRYIALSAFSRDRFVAGGLPAQRLRIKPNFVDGADSPGPGQRAGGLFVGRLSSEKGIGILLGAVRQGDDTRIEAIGAGPSETAVASQLGDGYLGFRSRAEIMQRMRLASFLIVPSMCLEQLPTTILEAYSCALPVIASRLGALANIVQDGVTGLLFTPGDEADLSRKIAWAGAHGEQMQRMGRAARAEYEAKYTPSINYQMLIEIYEEAIAEVQGKRLIAQGALGARHLG</sequence>
<evidence type="ECO:0000313" key="3">
    <source>
        <dbReference type="EMBL" id="PIL40177.1"/>
    </source>
</evidence>
<dbReference type="OrthoDB" id="509705at2"/>
<dbReference type="PANTHER" id="PTHR45947">
    <property type="entry name" value="SULFOQUINOVOSYL TRANSFERASE SQD2"/>
    <property type="match status" value="1"/>
</dbReference>
<gene>
    <name evidence="3" type="ORF">CR103_08245</name>
</gene>
<organism evidence="3 4">
    <name type="scientific">Massilia psychrophila</name>
    <dbReference type="NCBI Taxonomy" id="1603353"/>
    <lineage>
        <taxon>Bacteria</taxon>
        <taxon>Pseudomonadati</taxon>
        <taxon>Pseudomonadota</taxon>
        <taxon>Betaproteobacteria</taxon>
        <taxon>Burkholderiales</taxon>
        <taxon>Oxalobacteraceae</taxon>
        <taxon>Telluria group</taxon>
        <taxon>Massilia</taxon>
    </lineage>
</organism>
<dbReference type="Pfam" id="PF13579">
    <property type="entry name" value="Glyco_trans_4_4"/>
    <property type="match status" value="1"/>
</dbReference>
<dbReference type="CDD" id="cd03801">
    <property type="entry name" value="GT4_PimA-like"/>
    <property type="match status" value="1"/>
</dbReference>
<reference evidence="3 4" key="1">
    <citation type="submission" date="2017-10" db="EMBL/GenBank/DDBJ databases">
        <title>Massilia psychrophilum sp. nov., a novel purple-pigmented bacterium isolated from Tianshan glacier, Xinjiang Municipality, China.</title>
        <authorList>
            <person name="Wang H."/>
        </authorList>
    </citation>
    <scope>NUCLEOTIDE SEQUENCE [LARGE SCALE GENOMIC DNA]</scope>
    <source>
        <strain evidence="3 4">JCM 30813</strain>
    </source>
</reference>
<dbReference type="AlphaFoldDB" id="A0A2G8T294"/>
<feature type="domain" description="Glycosyltransferase subfamily 4-like N-terminal" evidence="2">
    <location>
        <begin position="15"/>
        <end position="198"/>
    </location>
</feature>
<feature type="domain" description="Glycosyl transferase family 1" evidence="1">
    <location>
        <begin position="215"/>
        <end position="356"/>
    </location>
</feature>
<dbReference type="EMBL" id="PDOB01000010">
    <property type="protein sequence ID" value="PIL40177.1"/>
    <property type="molecule type" value="Genomic_DNA"/>
</dbReference>
<dbReference type="InterPro" id="IPR001296">
    <property type="entry name" value="Glyco_trans_1"/>
</dbReference>
<dbReference type="Gene3D" id="3.40.50.2000">
    <property type="entry name" value="Glycogen Phosphorylase B"/>
    <property type="match status" value="2"/>
</dbReference>
<dbReference type="InterPro" id="IPR050194">
    <property type="entry name" value="Glycosyltransferase_grp1"/>
</dbReference>
<dbReference type="RefSeq" id="WP_099915519.1">
    <property type="nucleotide sequence ID" value="NZ_BMHS01000011.1"/>
</dbReference>
<comment type="caution">
    <text evidence="3">The sequence shown here is derived from an EMBL/GenBank/DDBJ whole genome shotgun (WGS) entry which is preliminary data.</text>
</comment>
<dbReference type="PANTHER" id="PTHR45947:SF13">
    <property type="entry name" value="TRANSFERASE"/>
    <property type="match status" value="1"/>
</dbReference>
<dbReference type="GO" id="GO:0016757">
    <property type="term" value="F:glycosyltransferase activity"/>
    <property type="evidence" value="ECO:0007669"/>
    <property type="project" value="InterPro"/>
</dbReference>
<accession>A0A2G8T294</accession>